<evidence type="ECO:0000313" key="2">
    <source>
        <dbReference type="Proteomes" id="UP001365405"/>
    </source>
</evidence>
<proteinExistence type="predicted"/>
<evidence type="ECO:0000313" key="1">
    <source>
        <dbReference type="EMBL" id="MEK8053559.1"/>
    </source>
</evidence>
<reference evidence="1 2" key="1">
    <citation type="submission" date="2024-04" db="EMBL/GenBank/DDBJ databases">
        <title>Novel species of the genus Ideonella isolated from streams.</title>
        <authorList>
            <person name="Lu H."/>
        </authorList>
    </citation>
    <scope>NUCLEOTIDE SEQUENCE [LARGE SCALE GENOMIC DNA]</scope>
    <source>
        <strain evidence="1 2">DXS22W</strain>
    </source>
</reference>
<organism evidence="1 2">
    <name type="scientific">Pseudaquabacterium inlustre</name>
    <dbReference type="NCBI Taxonomy" id="2984192"/>
    <lineage>
        <taxon>Bacteria</taxon>
        <taxon>Pseudomonadati</taxon>
        <taxon>Pseudomonadota</taxon>
        <taxon>Betaproteobacteria</taxon>
        <taxon>Burkholderiales</taxon>
        <taxon>Sphaerotilaceae</taxon>
        <taxon>Pseudaquabacterium</taxon>
    </lineage>
</organism>
<dbReference type="RefSeq" id="WP_341413305.1">
    <property type="nucleotide sequence ID" value="NZ_JBBUTH010000012.1"/>
</dbReference>
<accession>A0ABU9CP17</accession>
<dbReference type="Proteomes" id="UP001365405">
    <property type="component" value="Unassembled WGS sequence"/>
</dbReference>
<dbReference type="EMBL" id="JBBUTH010000012">
    <property type="protein sequence ID" value="MEK8053559.1"/>
    <property type="molecule type" value="Genomic_DNA"/>
</dbReference>
<gene>
    <name evidence="1" type="ORF">AACH10_25105</name>
</gene>
<protein>
    <submittedName>
        <fullName evidence="1">Uncharacterized protein</fullName>
    </submittedName>
</protein>
<keyword evidence="2" id="KW-1185">Reference proteome</keyword>
<name>A0ABU9CP17_9BURK</name>
<comment type="caution">
    <text evidence="1">The sequence shown here is derived from an EMBL/GenBank/DDBJ whole genome shotgun (WGS) entry which is preliminary data.</text>
</comment>
<sequence length="177" mass="19248">MKDFDEALEELLKLLEAGMQVWLLGAGASYDSKIPLMLQLTTRVCSLVAAPHDAPLASIRGELPASAHIEHVLSHLSDLISIATRNSSRQATVGANAYSVDQLKELHAEIIRRIAETIRYGYRAAAAGVPEEVGTLQQPIVDVAHHTAFMEALFAGRANLESRSRVVFTRGCPNFCV</sequence>